<protein>
    <recommendedName>
        <fullName evidence="12">Membrane protein insertase YidC</fullName>
    </recommendedName>
    <alternativeName>
        <fullName evidence="12">Foldase YidC</fullName>
    </alternativeName>
    <alternativeName>
        <fullName evidence="12">Membrane integrase YidC</fullName>
    </alternativeName>
    <alternativeName>
        <fullName evidence="12">Membrane protein YidC</fullName>
    </alternativeName>
</protein>
<comment type="similarity">
    <text evidence="12">Belongs to the OXA1/ALB3/YidC family. Type 2 subfamily.</text>
</comment>
<keyword evidence="8 12" id="KW-0472">Membrane</keyword>
<organism evidence="15 16">
    <name type="scientific">Aerococcus urinaehominis</name>
    <dbReference type="NCBI Taxonomy" id="128944"/>
    <lineage>
        <taxon>Bacteria</taxon>
        <taxon>Bacillati</taxon>
        <taxon>Bacillota</taxon>
        <taxon>Bacilli</taxon>
        <taxon>Lactobacillales</taxon>
        <taxon>Aerococcaceae</taxon>
        <taxon>Aerococcus</taxon>
    </lineage>
</organism>
<keyword evidence="10 12" id="KW-0143">Chaperone</keyword>
<evidence type="ECO:0000256" key="3">
    <source>
        <dbReference type="ARBA" id="ARBA00022475"/>
    </source>
</evidence>
<name>A0A109RID2_9LACT</name>
<evidence type="ECO:0000313" key="16">
    <source>
        <dbReference type="Proteomes" id="UP000062260"/>
    </source>
</evidence>
<dbReference type="OrthoDB" id="9780552at2"/>
<comment type="function">
    <text evidence="12">Required for the insertion and/or proper folding and/or complex formation of integral membrane proteins into the membrane. Involved in integration of membrane proteins that insert both dependently and independently of the Sec translocase complex, as well as at least some lipoproteins.</text>
</comment>
<comment type="caution">
    <text evidence="12">Lacks conserved residue(s) required for the propagation of feature annotation.</text>
</comment>
<dbReference type="GO" id="GO:0051205">
    <property type="term" value="P:protein insertion into membrane"/>
    <property type="evidence" value="ECO:0007669"/>
    <property type="project" value="TreeGrafter"/>
</dbReference>
<keyword evidence="3 12" id="KW-1003">Cell membrane</keyword>
<keyword evidence="6 12" id="KW-0653">Protein transport</keyword>
<dbReference type="InterPro" id="IPR047196">
    <property type="entry name" value="YidC_ALB_C"/>
</dbReference>
<reference evidence="16" key="2">
    <citation type="submission" date="2016-01" db="EMBL/GenBank/DDBJ databases">
        <title>Six Aerococcus type strain genome sequencing and assembly using PacBio and Illumina Hiseq.</title>
        <authorList>
            <person name="Carkaci D."/>
            <person name="Dargis R."/>
            <person name="Nielsen X.C."/>
            <person name="Skovgaard O."/>
            <person name="Fuursted K."/>
            <person name="Christensen J.J."/>
        </authorList>
    </citation>
    <scope>NUCLEOTIDE SEQUENCE [LARGE SCALE GENOMIC DNA]</scope>
    <source>
        <strain evidence="16">CCUG42038B</strain>
    </source>
</reference>
<dbReference type="RefSeq" id="WP_067980883.1">
    <property type="nucleotide sequence ID" value="NZ_CP014163.1"/>
</dbReference>
<accession>A0A109RID2</accession>
<dbReference type="PANTHER" id="PTHR12428:SF65">
    <property type="entry name" value="CYTOCHROME C OXIDASE ASSEMBLY PROTEIN COX18, MITOCHONDRIAL"/>
    <property type="match status" value="1"/>
</dbReference>
<dbReference type="GO" id="GO:0032977">
    <property type="term" value="F:membrane insertase activity"/>
    <property type="evidence" value="ECO:0007669"/>
    <property type="project" value="InterPro"/>
</dbReference>
<keyword evidence="7 12" id="KW-1133">Transmembrane helix</keyword>
<proteinExistence type="inferred from homology"/>
<dbReference type="CDD" id="cd20070">
    <property type="entry name" value="5TM_YidC_Alb3"/>
    <property type="match status" value="1"/>
</dbReference>
<dbReference type="InterPro" id="IPR001708">
    <property type="entry name" value="YidC/ALB3/OXA1/COX18"/>
</dbReference>
<evidence type="ECO:0000256" key="5">
    <source>
        <dbReference type="ARBA" id="ARBA00022729"/>
    </source>
</evidence>
<evidence type="ECO:0000256" key="8">
    <source>
        <dbReference type="ARBA" id="ARBA00023136"/>
    </source>
</evidence>
<dbReference type="AlphaFoldDB" id="A0A109RID2"/>
<feature type="transmembrane region" description="Helical" evidence="12">
    <location>
        <begin position="211"/>
        <end position="234"/>
    </location>
</feature>
<evidence type="ECO:0000256" key="1">
    <source>
        <dbReference type="ARBA" id="ARBA00004651"/>
    </source>
</evidence>
<dbReference type="EMBL" id="CP014163">
    <property type="protein sequence ID" value="AMC00046.1"/>
    <property type="molecule type" value="Genomic_DNA"/>
</dbReference>
<evidence type="ECO:0000313" key="15">
    <source>
        <dbReference type="EMBL" id="AMC00046.1"/>
    </source>
</evidence>
<dbReference type="KEGG" id="auh:AWM75_04700"/>
<dbReference type="STRING" id="128944.AWM75_04700"/>
<evidence type="ECO:0000256" key="2">
    <source>
        <dbReference type="ARBA" id="ARBA00022448"/>
    </source>
</evidence>
<evidence type="ECO:0000256" key="11">
    <source>
        <dbReference type="ARBA" id="ARBA00023288"/>
    </source>
</evidence>
<feature type="domain" description="Membrane insertase YidC/Oxa/ALB C-terminal" evidence="14">
    <location>
        <begin position="64"/>
        <end position="247"/>
    </location>
</feature>
<evidence type="ECO:0000259" key="14">
    <source>
        <dbReference type="Pfam" id="PF02096"/>
    </source>
</evidence>
<dbReference type="PRINTS" id="PR00701">
    <property type="entry name" value="60KDINNERMP"/>
</dbReference>
<evidence type="ECO:0000256" key="13">
    <source>
        <dbReference type="SAM" id="SignalP"/>
    </source>
</evidence>
<comment type="subcellular location">
    <subcellularLocation>
        <location evidence="1 12">Cell membrane</location>
        <topology evidence="1 12">Multi-pass membrane protein</topology>
    </subcellularLocation>
</comment>
<keyword evidence="16" id="KW-1185">Reference proteome</keyword>
<dbReference type="GO" id="GO:0005886">
    <property type="term" value="C:plasma membrane"/>
    <property type="evidence" value="ECO:0007669"/>
    <property type="project" value="UniProtKB-SubCell"/>
</dbReference>
<keyword evidence="9" id="KW-0564">Palmitate</keyword>
<keyword evidence="5 12" id="KW-0732">Signal</keyword>
<keyword evidence="2 12" id="KW-0813">Transport</keyword>
<dbReference type="InterPro" id="IPR028055">
    <property type="entry name" value="YidC/Oxa/ALB_C"/>
</dbReference>
<feature type="transmembrane region" description="Helical" evidence="12">
    <location>
        <begin position="174"/>
        <end position="191"/>
    </location>
</feature>
<evidence type="ECO:0000256" key="10">
    <source>
        <dbReference type="ARBA" id="ARBA00023186"/>
    </source>
</evidence>
<keyword evidence="11 12" id="KW-0449">Lipoprotein</keyword>
<dbReference type="InterPro" id="IPR023060">
    <property type="entry name" value="YidC/YidC1/YidC2_Firmicutes"/>
</dbReference>
<dbReference type="Proteomes" id="UP000062260">
    <property type="component" value="Chromosome"/>
</dbReference>
<dbReference type="GO" id="GO:0015031">
    <property type="term" value="P:protein transport"/>
    <property type="evidence" value="ECO:0007669"/>
    <property type="project" value="UniProtKB-KW"/>
</dbReference>
<feature type="transmembrane region" description="Helical" evidence="12">
    <location>
        <begin position="59"/>
        <end position="83"/>
    </location>
</feature>
<keyword evidence="4 12" id="KW-0812">Transmembrane</keyword>
<dbReference type="PANTHER" id="PTHR12428">
    <property type="entry name" value="OXA1"/>
    <property type="match status" value="1"/>
</dbReference>
<sequence>MKEKISSTKLKLAGLLASVSLFLAACATSTEPINAQSTGFWDRYIVYNMSRLIIWLSEAFGGNYGIGIILITLIIRVLLIPLMQYQMKSQEKMQEVQPEIQALQEKYASKDPETQEQLRIEMAKLQEEHDYNPWAGCLPMLIQLPILMALYQSISRTEILRQEHFLWFQLGQPDPYFILPIIAACLTWYSMRLNTVANPAAGKGQMAMMQWTMPAMILFMGLGLPSAISLYWVANTGFTVLQTLLLNNPYKKREARLAEEAKTRDLERRLEKARRNPRGKKR</sequence>
<reference evidence="15 16" key="1">
    <citation type="journal article" date="2016" name="Genome Announc.">
        <title>Complete Genome Sequences of Aerococcus christensenii CCUG 28831T, Aerococcus sanguinicola CCUG 43001T, Aerococcus urinae CCUG 36881T, Aerococcus urinaeequi CCUG 28094T, Aerococcus urinaehominis CCUG 42038 BT, and Aerococcus viridans CCUG 4311T.</title>
        <authorList>
            <person name="Carkaci D."/>
            <person name="Dargis R."/>
            <person name="Nielsen X.C."/>
            <person name="Skovgaard O."/>
            <person name="Fuursted K."/>
            <person name="Christensen J.J."/>
        </authorList>
    </citation>
    <scope>NUCLEOTIDE SEQUENCE [LARGE SCALE GENOMIC DNA]</scope>
    <source>
        <strain evidence="15 16">CCUG42038B</strain>
    </source>
</reference>
<gene>
    <name evidence="12" type="primary">yidC</name>
    <name evidence="15" type="ORF">AWM75_04700</name>
</gene>
<dbReference type="HAMAP" id="MF_01811">
    <property type="entry name" value="YidC_type2"/>
    <property type="match status" value="1"/>
</dbReference>
<dbReference type="Pfam" id="PF02096">
    <property type="entry name" value="60KD_IMP"/>
    <property type="match status" value="1"/>
</dbReference>
<feature type="signal peptide" evidence="13">
    <location>
        <begin position="1"/>
        <end position="27"/>
    </location>
</feature>
<evidence type="ECO:0000256" key="4">
    <source>
        <dbReference type="ARBA" id="ARBA00022692"/>
    </source>
</evidence>
<evidence type="ECO:0000256" key="9">
    <source>
        <dbReference type="ARBA" id="ARBA00023139"/>
    </source>
</evidence>
<evidence type="ECO:0000256" key="7">
    <source>
        <dbReference type="ARBA" id="ARBA00022989"/>
    </source>
</evidence>
<evidence type="ECO:0000256" key="12">
    <source>
        <dbReference type="HAMAP-Rule" id="MF_01811"/>
    </source>
</evidence>
<feature type="chain" id="PRO_5039295515" description="Membrane protein insertase YidC" evidence="13">
    <location>
        <begin position="28"/>
        <end position="282"/>
    </location>
</feature>
<dbReference type="PROSITE" id="PS51257">
    <property type="entry name" value="PROKAR_LIPOPROTEIN"/>
    <property type="match status" value="1"/>
</dbReference>
<dbReference type="NCBIfam" id="TIGR03592">
    <property type="entry name" value="yidC_oxa1_cterm"/>
    <property type="match status" value="1"/>
</dbReference>
<evidence type="ECO:0000256" key="6">
    <source>
        <dbReference type="ARBA" id="ARBA00022927"/>
    </source>
</evidence>